<evidence type="ECO:0000256" key="1">
    <source>
        <dbReference type="ARBA" id="ARBA00003294"/>
    </source>
</evidence>
<dbReference type="PRINTS" id="PR00146">
    <property type="entry name" value="DHPICSNTHASE"/>
</dbReference>
<dbReference type="NCBIfam" id="TIGR00674">
    <property type="entry name" value="dapA"/>
    <property type="match status" value="1"/>
</dbReference>
<dbReference type="GO" id="GO:0019877">
    <property type="term" value="P:diaminopimelate biosynthetic process"/>
    <property type="evidence" value="ECO:0007669"/>
    <property type="project" value="UniProtKB-UniRule"/>
</dbReference>
<comment type="caution">
    <text evidence="12">Was originally thought to be a dihydrodipicolinate synthase (DHDPS), catalyzing the condensation of (S)-aspartate-beta-semialdehyde [(S)-ASA] and pyruvate to dihydrodipicolinate (DHDP). However, it was shown in E.coli that the product of the enzymatic reaction is not dihydrodipicolinate but in fact (4S)-4-hydroxy-2,3,4,5-tetrahydro-(2S)-dipicolinic acid (HTPA), and that the consecutive dehydration reaction leading to DHDP is not spontaneous but catalyzed by DapB.</text>
</comment>
<dbReference type="AlphaFoldDB" id="A0A9X8CZL3"/>
<keyword evidence="17" id="KW-1185">Reference proteome</keyword>
<dbReference type="PANTHER" id="PTHR12128:SF66">
    <property type="entry name" value="4-HYDROXY-2-OXOGLUTARATE ALDOLASE, MITOCHONDRIAL"/>
    <property type="match status" value="1"/>
</dbReference>
<reference evidence="16 17" key="1">
    <citation type="submission" date="2018-09" db="EMBL/GenBank/DDBJ databases">
        <title>Acidovorax cavernicola nov. sp. isolated from Gruta de las Maravillas (Aracena, Spain).</title>
        <authorList>
            <person name="Jurado V."/>
            <person name="Gutierrez-Patricio S."/>
            <person name="Gonzalez-Pimentel J.L."/>
            <person name="Miller A.Z."/>
            <person name="Laiz L."/>
            <person name="Saiz-Jimenez C."/>
        </authorList>
    </citation>
    <scope>NUCLEOTIDE SEQUENCE [LARGE SCALE GENOMIC DNA]</scope>
    <source>
        <strain evidence="16 17">1011MAR4D40.2</strain>
    </source>
</reference>
<name>A0A9X8CZL3_9BURK</name>
<dbReference type="SMART" id="SM01130">
    <property type="entry name" value="DHDPS"/>
    <property type="match status" value="1"/>
</dbReference>
<evidence type="ECO:0000256" key="13">
    <source>
        <dbReference type="PIRNR" id="PIRNR001365"/>
    </source>
</evidence>
<keyword evidence="9 12" id="KW-0456">Lyase</keyword>
<feature type="site" description="Part of a proton relay during catalysis" evidence="12">
    <location>
        <position position="48"/>
    </location>
</feature>
<comment type="catalytic activity">
    <reaction evidence="11 12">
        <text>L-aspartate 4-semialdehyde + pyruvate = (2S,4S)-4-hydroxy-2,3,4,5-tetrahydrodipicolinate + H2O + H(+)</text>
        <dbReference type="Rhea" id="RHEA:34171"/>
        <dbReference type="ChEBI" id="CHEBI:15361"/>
        <dbReference type="ChEBI" id="CHEBI:15377"/>
        <dbReference type="ChEBI" id="CHEBI:15378"/>
        <dbReference type="ChEBI" id="CHEBI:67139"/>
        <dbReference type="ChEBI" id="CHEBI:537519"/>
        <dbReference type="EC" id="4.3.3.7"/>
    </reaction>
</comment>
<keyword evidence="10 12" id="KW-0704">Schiff base</keyword>
<comment type="subcellular location">
    <subcellularLocation>
        <location evidence="12">Cytoplasm</location>
    </subcellularLocation>
</comment>
<dbReference type="CDD" id="cd00408">
    <property type="entry name" value="DHDPS-like"/>
    <property type="match status" value="1"/>
</dbReference>
<evidence type="ECO:0000256" key="5">
    <source>
        <dbReference type="ARBA" id="ARBA00022490"/>
    </source>
</evidence>
<dbReference type="Pfam" id="PF00701">
    <property type="entry name" value="DHDPS"/>
    <property type="match status" value="1"/>
</dbReference>
<dbReference type="Gene3D" id="3.20.20.70">
    <property type="entry name" value="Aldolase class I"/>
    <property type="match status" value="1"/>
</dbReference>
<feature type="active site" description="Schiff-base intermediate with substrate" evidence="12 14">
    <location>
        <position position="166"/>
    </location>
</feature>
<evidence type="ECO:0000313" key="16">
    <source>
        <dbReference type="EMBL" id="RIX73808.1"/>
    </source>
</evidence>
<dbReference type="Proteomes" id="UP000265619">
    <property type="component" value="Unassembled WGS sequence"/>
</dbReference>
<evidence type="ECO:0000256" key="9">
    <source>
        <dbReference type="ARBA" id="ARBA00023239"/>
    </source>
</evidence>
<dbReference type="PIRSF" id="PIRSF001365">
    <property type="entry name" value="DHDPS"/>
    <property type="match status" value="1"/>
</dbReference>
<sequence>MNLSKFHGVVPAMATPFTADHRLDEARVGELIDSYIRAGVHGISVAGSQGEFFALERDEHIRLLELSMRAIDGRVPLYAGTGGATTRDAIALTQAAEAMGADLALVITPYFVQPTQDELVAHYTAVARATKLPVMLYNNPPRTAVNVLPATLARCMQAADNIVGMKDSGGDLTQSIEYLLTAPRPALLFSGRDTIALSMMFHGAQGTISPAANVFPELMVRMYDALRAGRHDEALRLSNVFAPLRAAWAWGSFPVVIKEAMTLAGRSAGPTRPPVAALPEKVRADLRAVVERIGASA</sequence>
<comment type="caution">
    <text evidence="12">Lacks conserved residue(s) required for the propagation of feature annotation.</text>
</comment>
<dbReference type="GO" id="GO:0008840">
    <property type="term" value="F:4-hydroxy-tetrahydrodipicolinate synthase activity"/>
    <property type="evidence" value="ECO:0007669"/>
    <property type="project" value="UniProtKB-UniRule"/>
</dbReference>
<dbReference type="EC" id="4.3.3.7" evidence="4 12"/>
<proteinExistence type="inferred from homology"/>
<keyword evidence="6 12" id="KW-0028">Amino-acid biosynthesis</keyword>
<evidence type="ECO:0000256" key="11">
    <source>
        <dbReference type="ARBA" id="ARBA00047836"/>
    </source>
</evidence>
<evidence type="ECO:0000313" key="17">
    <source>
        <dbReference type="Proteomes" id="UP000265619"/>
    </source>
</evidence>
<evidence type="ECO:0000256" key="2">
    <source>
        <dbReference type="ARBA" id="ARBA00005120"/>
    </source>
</evidence>
<evidence type="ECO:0000256" key="14">
    <source>
        <dbReference type="PIRSR" id="PIRSR001365-1"/>
    </source>
</evidence>
<dbReference type="InterPro" id="IPR002220">
    <property type="entry name" value="DapA-like"/>
</dbReference>
<dbReference type="PROSITE" id="PS00666">
    <property type="entry name" value="DHDPS_2"/>
    <property type="match status" value="1"/>
</dbReference>
<dbReference type="EMBL" id="QXMN01000059">
    <property type="protein sequence ID" value="RIX73808.1"/>
    <property type="molecule type" value="Genomic_DNA"/>
</dbReference>
<dbReference type="GO" id="GO:0009089">
    <property type="term" value="P:lysine biosynthetic process via diaminopimelate"/>
    <property type="evidence" value="ECO:0007669"/>
    <property type="project" value="UniProtKB-UniRule"/>
</dbReference>
<evidence type="ECO:0000256" key="10">
    <source>
        <dbReference type="ARBA" id="ARBA00023270"/>
    </source>
</evidence>
<feature type="binding site" evidence="12 15">
    <location>
        <position position="208"/>
    </location>
    <ligand>
        <name>pyruvate</name>
        <dbReference type="ChEBI" id="CHEBI:15361"/>
    </ligand>
</feature>
<accession>A0A9X8CZL3</accession>
<protein>
    <recommendedName>
        <fullName evidence="4 12">4-hydroxy-tetrahydrodipicolinate synthase</fullName>
        <shortName evidence="12">HTPA synthase</shortName>
        <ecNumber evidence="4 12">4.3.3.7</ecNumber>
    </recommendedName>
</protein>
<dbReference type="SUPFAM" id="SSF51569">
    <property type="entry name" value="Aldolase"/>
    <property type="match status" value="1"/>
</dbReference>
<dbReference type="RefSeq" id="WP_119557950.1">
    <property type="nucleotide sequence ID" value="NZ_QXMN01000059.1"/>
</dbReference>
<evidence type="ECO:0000256" key="12">
    <source>
        <dbReference type="HAMAP-Rule" id="MF_00418"/>
    </source>
</evidence>
<evidence type="ECO:0000256" key="7">
    <source>
        <dbReference type="ARBA" id="ARBA00022915"/>
    </source>
</evidence>
<dbReference type="PANTHER" id="PTHR12128">
    <property type="entry name" value="DIHYDRODIPICOLINATE SYNTHASE"/>
    <property type="match status" value="1"/>
</dbReference>
<keyword evidence="7 12" id="KW-0220">Diaminopimelate biosynthesis</keyword>
<keyword evidence="8 12" id="KW-0457">Lysine biosynthesis</keyword>
<evidence type="ECO:0000256" key="8">
    <source>
        <dbReference type="ARBA" id="ARBA00023154"/>
    </source>
</evidence>
<feature type="active site" description="Proton donor/acceptor" evidence="12 14">
    <location>
        <position position="137"/>
    </location>
</feature>
<dbReference type="InterPro" id="IPR013785">
    <property type="entry name" value="Aldolase_TIM"/>
</dbReference>
<evidence type="ECO:0000256" key="15">
    <source>
        <dbReference type="PIRSR" id="PIRSR001365-2"/>
    </source>
</evidence>
<dbReference type="HAMAP" id="MF_00418">
    <property type="entry name" value="DapA"/>
    <property type="match status" value="1"/>
</dbReference>
<comment type="similarity">
    <text evidence="3 12 13">Belongs to the DapA family.</text>
</comment>
<comment type="subunit">
    <text evidence="12">Homotetramer; dimer of dimers.</text>
</comment>
<dbReference type="InterPro" id="IPR020625">
    <property type="entry name" value="Schiff_base-form_aldolases_AS"/>
</dbReference>
<dbReference type="InterPro" id="IPR005263">
    <property type="entry name" value="DapA"/>
</dbReference>
<gene>
    <name evidence="12 16" type="primary">dapA</name>
    <name evidence="16" type="ORF">D3H34_28660</name>
</gene>
<dbReference type="GO" id="GO:0005737">
    <property type="term" value="C:cytoplasm"/>
    <property type="evidence" value="ECO:0007669"/>
    <property type="project" value="UniProtKB-SubCell"/>
</dbReference>
<comment type="caution">
    <text evidence="16">The sequence shown here is derived from an EMBL/GenBank/DDBJ whole genome shotgun (WGS) entry which is preliminary data.</text>
</comment>
<comment type="function">
    <text evidence="1 12">Catalyzes the condensation of (S)-aspartate-beta-semialdehyde [(S)-ASA] and pyruvate to 4-hydroxy-tetrahydrodipicolinate (HTPA).</text>
</comment>
<evidence type="ECO:0000256" key="3">
    <source>
        <dbReference type="ARBA" id="ARBA00007592"/>
    </source>
</evidence>
<comment type="pathway">
    <text evidence="2 12">Amino-acid biosynthesis; L-lysine biosynthesis via DAP pathway; (S)-tetrahydrodipicolinate from L-aspartate: step 3/4.</text>
</comment>
<evidence type="ECO:0000256" key="4">
    <source>
        <dbReference type="ARBA" id="ARBA00012086"/>
    </source>
</evidence>
<dbReference type="OrthoDB" id="199953at2"/>
<evidence type="ECO:0000256" key="6">
    <source>
        <dbReference type="ARBA" id="ARBA00022605"/>
    </source>
</evidence>
<keyword evidence="5 12" id="KW-0963">Cytoplasm</keyword>
<organism evidence="16 17">
    <name type="scientific">Acidovorax cavernicola</name>
    <dbReference type="NCBI Taxonomy" id="1675792"/>
    <lineage>
        <taxon>Bacteria</taxon>
        <taxon>Pseudomonadati</taxon>
        <taxon>Pseudomonadota</taxon>
        <taxon>Betaproteobacteria</taxon>
        <taxon>Burkholderiales</taxon>
        <taxon>Comamonadaceae</taxon>
        <taxon>Acidovorax</taxon>
    </lineage>
</organism>